<keyword evidence="4" id="KW-1185">Reference proteome</keyword>
<dbReference type="AlphaFoldDB" id="A0A0E0PXL3"/>
<sequence>MHQVNGNGEVTRDYALEPTAMTTVAPFMNPIMLVVAAVAKGGNWWAPQRRRGADPVSLFLSLSIGLPLVACRSREGGGHCSGWWGSRDGSTMSGESTDND</sequence>
<keyword evidence="2" id="KW-0472">Membrane</keyword>
<evidence type="ECO:0000256" key="1">
    <source>
        <dbReference type="SAM" id="MobiDB-lite"/>
    </source>
</evidence>
<keyword evidence="2" id="KW-0812">Transmembrane</keyword>
<proteinExistence type="predicted"/>
<dbReference type="HOGENOM" id="CLU_2310746_0_0_1"/>
<reference evidence="4" key="1">
    <citation type="submission" date="2013-06" db="EMBL/GenBank/DDBJ databases">
        <authorList>
            <person name="Zhao Q."/>
        </authorList>
    </citation>
    <scope>NUCLEOTIDE SEQUENCE</scope>
    <source>
        <strain evidence="4">cv. W1943</strain>
    </source>
</reference>
<dbReference type="Proteomes" id="UP000008022">
    <property type="component" value="Unassembled WGS sequence"/>
</dbReference>
<evidence type="ECO:0000256" key="2">
    <source>
        <dbReference type="SAM" id="Phobius"/>
    </source>
</evidence>
<dbReference type="Gramene" id="ORUFI06G15040.1">
    <property type="protein sequence ID" value="ORUFI06G15040.1"/>
    <property type="gene ID" value="ORUFI06G15040"/>
</dbReference>
<keyword evidence="2" id="KW-1133">Transmembrane helix</keyword>
<evidence type="ECO:0000313" key="3">
    <source>
        <dbReference type="EnsemblPlants" id="ORUFI06G15040.1"/>
    </source>
</evidence>
<evidence type="ECO:0000313" key="4">
    <source>
        <dbReference type="Proteomes" id="UP000008022"/>
    </source>
</evidence>
<feature type="compositionally biased region" description="Polar residues" evidence="1">
    <location>
        <begin position="88"/>
        <end position="100"/>
    </location>
</feature>
<reference evidence="3" key="2">
    <citation type="submission" date="2015-06" db="UniProtKB">
        <authorList>
            <consortium name="EnsemblPlants"/>
        </authorList>
    </citation>
    <scope>IDENTIFICATION</scope>
</reference>
<organism evidence="3 4">
    <name type="scientific">Oryza rufipogon</name>
    <name type="common">Brownbeard rice</name>
    <name type="synonym">Asian wild rice</name>
    <dbReference type="NCBI Taxonomy" id="4529"/>
    <lineage>
        <taxon>Eukaryota</taxon>
        <taxon>Viridiplantae</taxon>
        <taxon>Streptophyta</taxon>
        <taxon>Embryophyta</taxon>
        <taxon>Tracheophyta</taxon>
        <taxon>Spermatophyta</taxon>
        <taxon>Magnoliopsida</taxon>
        <taxon>Liliopsida</taxon>
        <taxon>Poales</taxon>
        <taxon>Poaceae</taxon>
        <taxon>BOP clade</taxon>
        <taxon>Oryzoideae</taxon>
        <taxon>Oryzeae</taxon>
        <taxon>Oryzinae</taxon>
        <taxon>Oryza</taxon>
    </lineage>
</organism>
<dbReference type="EnsemblPlants" id="ORUFI06G15040.1">
    <property type="protein sequence ID" value="ORUFI06G15040.1"/>
    <property type="gene ID" value="ORUFI06G15040"/>
</dbReference>
<accession>A0A0E0PXL3</accession>
<feature type="transmembrane region" description="Helical" evidence="2">
    <location>
        <begin position="20"/>
        <end position="39"/>
    </location>
</feature>
<feature type="region of interest" description="Disordered" evidence="1">
    <location>
        <begin position="76"/>
        <end position="100"/>
    </location>
</feature>
<protein>
    <submittedName>
        <fullName evidence="3">Uncharacterized protein</fullName>
    </submittedName>
</protein>
<name>A0A0E0PXL3_ORYRU</name>